<dbReference type="PANTHER" id="PTHR22422">
    <property type="entry name" value="TRANSMEMBRANE AND COILED-COIL DOMAIN-CONTAINING PROTEIN 5B-RELATED"/>
    <property type="match status" value="1"/>
</dbReference>
<evidence type="ECO:0000256" key="6">
    <source>
        <dbReference type="SAM" id="MobiDB-lite"/>
    </source>
</evidence>
<evidence type="ECO:0000256" key="2">
    <source>
        <dbReference type="ARBA" id="ARBA00022692"/>
    </source>
</evidence>
<feature type="non-terminal residue" evidence="8">
    <location>
        <position position="374"/>
    </location>
</feature>
<name>A0A8J6A586_GALPY</name>
<evidence type="ECO:0000313" key="8">
    <source>
        <dbReference type="EMBL" id="KAG8514063.1"/>
    </source>
</evidence>
<dbReference type="OrthoDB" id="9835655at2759"/>
<dbReference type="GO" id="GO:0016020">
    <property type="term" value="C:membrane"/>
    <property type="evidence" value="ECO:0007669"/>
    <property type="project" value="UniProtKB-SubCell"/>
</dbReference>
<dbReference type="Proteomes" id="UP000700334">
    <property type="component" value="Unassembled WGS sequence"/>
</dbReference>
<evidence type="ECO:0000256" key="7">
    <source>
        <dbReference type="SAM" id="Phobius"/>
    </source>
</evidence>
<dbReference type="EMBL" id="JAGFMF010011752">
    <property type="protein sequence ID" value="KAG8514063.1"/>
    <property type="molecule type" value="Genomic_DNA"/>
</dbReference>
<evidence type="ECO:0000256" key="5">
    <source>
        <dbReference type="ARBA" id="ARBA00023136"/>
    </source>
</evidence>
<feature type="region of interest" description="Disordered" evidence="6">
    <location>
        <begin position="1"/>
        <end position="55"/>
    </location>
</feature>
<protein>
    <submittedName>
        <fullName evidence="8">Single-pass membrane and coiled-coil domain-containing protein 2</fullName>
    </submittedName>
</protein>
<dbReference type="AlphaFoldDB" id="A0A8J6A586"/>
<comment type="caution">
    <text evidence="8">The sequence shown here is derived from an EMBL/GenBank/DDBJ whole genome shotgun (WGS) entry which is preliminary data.</text>
</comment>
<evidence type="ECO:0000256" key="4">
    <source>
        <dbReference type="ARBA" id="ARBA00023054"/>
    </source>
</evidence>
<proteinExistence type="predicted"/>
<comment type="subcellular location">
    <subcellularLocation>
        <location evidence="1">Membrane</location>
        <topology evidence="1">Single-pass membrane protein</topology>
    </subcellularLocation>
</comment>
<evidence type="ECO:0000256" key="1">
    <source>
        <dbReference type="ARBA" id="ARBA00004167"/>
    </source>
</evidence>
<evidence type="ECO:0000256" key="3">
    <source>
        <dbReference type="ARBA" id="ARBA00022989"/>
    </source>
</evidence>
<keyword evidence="4" id="KW-0175">Coiled coil</keyword>
<feature type="transmembrane region" description="Helical" evidence="7">
    <location>
        <begin position="315"/>
        <end position="340"/>
    </location>
</feature>
<keyword evidence="3 7" id="KW-1133">Transmembrane helix</keyword>
<gene>
    <name evidence="8" type="ORF">J0S82_003663</name>
</gene>
<dbReference type="InterPro" id="IPR026617">
    <property type="entry name" value="SMCO2/5"/>
</dbReference>
<accession>A0A8J6A586</accession>
<keyword evidence="2 7" id="KW-0812">Transmembrane</keyword>
<feature type="compositionally biased region" description="Basic and acidic residues" evidence="6">
    <location>
        <begin position="1"/>
        <end position="14"/>
    </location>
</feature>
<dbReference type="Pfam" id="PF14992">
    <property type="entry name" value="TMCO5"/>
    <property type="match status" value="1"/>
</dbReference>
<reference evidence="8" key="1">
    <citation type="journal article" date="2021" name="Evol. Appl.">
        <title>The genome of the Pyrenean desman and the effects of bottlenecks and inbreeding on the genomic landscape of an endangered species.</title>
        <authorList>
            <person name="Escoda L."/>
            <person name="Castresana J."/>
        </authorList>
    </citation>
    <scope>NUCLEOTIDE SEQUENCE</scope>
    <source>
        <strain evidence="8">IBE-C5619</strain>
    </source>
</reference>
<dbReference type="PANTHER" id="PTHR22422:SF5">
    <property type="entry name" value="SINGLE-PASS MEMBRANE AND COILED-COIL DOMAIN-CONTAINING PROTEIN 2"/>
    <property type="match status" value="1"/>
</dbReference>
<keyword evidence="5 7" id="KW-0472">Membrane</keyword>
<organism evidence="8 9">
    <name type="scientific">Galemys pyrenaicus</name>
    <name type="common">Iberian desman</name>
    <name type="synonym">Pyrenean desman</name>
    <dbReference type="NCBI Taxonomy" id="202257"/>
    <lineage>
        <taxon>Eukaryota</taxon>
        <taxon>Metazoa</taxon>
        <taxon>Chordata</taxon>
        <taxon>Craniata</taxon>
        <taxon>Vertebrata</taxon>
        <taxon>Euteleostomi</taxon>
        <taxon>Mammalia</taxon>
        <taxon>Eutheria</taxon>
        <taxon>Laurasiatheria</taxon>
        <taxon>Eulipotyphla</taxon>
        <taxon>Talpidae</taxon>
        <taxon>Galemys</taxon>
    </lineage>
</organism>
<keyword evidence="9" id="KW-1185">Reference proteome</keyword>
<evidence type="ECO:0000313" key="9">
    <source>
        <dbReference type="Proteomes" id="UP000700334"/>
    </source>
</evidence>
<sequence>ENHHMDHISERPAEENVIVSGNPQMKRLHEVETKTRSSAGRYGDPRGPEPSSLEGAEGCLLTLPVCKKKPDTALSGKASASALRFRPLYQDMLELEAEHGQGLQREQDELETLRLQHEDPQGFTSLQFSEDNIPKRGQNMFFQLNHWNVHMGKQVKELGADRRGWLEKINSIIRNINLTENTVKSLLKEVMSLEGHIEKLESHGDLDPDQRTNIQEKIMDIKKQLGEMDSESFQEDAYNEVHELKEKLIARLENFCKDMTQLNTKLGVHPMQEGKTGTLNPEEMGVKKMEALLPQSPPLLVQSSPPPIWKRALRIFIMFYVLTFTGLSFYILFFDATFIFESLLPAMLGRGRMWALRELITPFLNLEVEDLLPS</sequence>